<keyword evidence="1" id="KW-1133">Transmembrane helix</keyword>
<evidence type="ECO:0000256" key="1">
    <source>
        <dbReference type="SAM" id="Phobius"/>
    </source>
</evidence>
<feature type="domain" description="Signal transduction histidine kinase internal region" evidence="2">
    <location>
        <begin position="153"/>
        <end position="230"/>
    </location>
</feature>
<dbReference type="InterPro" id="IPR010559">
    <property type="entry name" value="Sig_transdc_His_kin_internal"/>
</dbReference>
<dbReference type="PANTHER" id="PTHR34220">
    <property type="entry name" value="SENSOR HISTIDINE KINASE YPDA"/>
    <property type="match status" value="1"/>
</dbReference>
<proteinExistence type="predicted"/>
<dbReference type="PATRIC" id="fig|1129374.4.peg.1033"/>
<dbReference type="InterPro" id="IPR036890">
    <property type="entry name" value="HATPase_C_sf"/>
</dbReference>
<evidence type="ECO:0000313" key="4">
    <source>
        <dbReference type="Proteomes" id="UP000012046"/>
    </source>
</evidence>
<sequence>MLNQPTQVNRRLPDFRSPVQLLRVIVFTQGLALLLAFAPFAIDSSPWYRLGFISLFLQWIALISCLTFSWFTPLLSRASFWQLALLIQGILLTITAGCTIISFWYFQQLAPALELPALLINNLLICFVVALLVIQLLIMSDEQSKSITAQSRAELIALQARIRPHFLFNTLNSTAELVHQNAAAAEQALLDLAALFRAAMQTAETISLTEELALCRRYLSLEQWRLGERLKVNWQLPEPIPELQLPALTLQPLLENAVLHGIEPAAAGGEILLKMTQTAQQLQIVITNPYPLQGSRQPHNGMALQNIQQRLAYVFAEQAQMVIKDQNQQFSVTLLLPLAREQIS</sequence>
<dbReference type="InterPro" id="IPR050640">
    <property type="entry name" value="Bact_2-comp_sensor_kinase"/>
</dbReference>
<organism evidence="3 4">
    <name type="scientific">Alishewanella jeotgali KCTC 22429</name>
    <dbReference type="NCBI Taxonomy" id="1129374"/>
    <lineage>
        <taxon>Bacteria</taxon>
        <taxon>Pseudomonadati</taxon>
        <taxon>Pseudomonadota</taxon>
        <taxon>Gammaproteobacteria</taxon>
        <taxon>Alteromonadales</taxon>
        <taxon>Alteromonadaceae</taxon>
        <taxon>Alishewanella</taxon>
    </lineage>
</organism>
<reference evidence="3 4" key="1">
    <citation type="journal article" date="2012" name="J. Bacteriol.">
        <title>Genome Sequence of Extracellular-Protease-Producing Alishewanella jeotgali Isolated from Traditional Korean Fermented Seafood.</title>
        <authorList>
            <person name="Jung J."/>
            <person name="Chun J."/>
            <person name="Park W."/>
        </authorList>
    </citation>
    <scope>NUCLEOTIDE SEQUENCE [LARGE SCALE GENOMIC DNA]</scope>
    <source>
        <strain evidence="3 4">KCTC 22429</strain>
    </source>
</reference>
<evidence type="ECO:0000313" key="3">
    <source>
        <dbReference type="EMBL" id="EHR41749.1"/>
    </source>
</evidence>
<dbReference type="Gene3D" id="3.30.565.10">
    <property type="entry name" value="Histidine kinase-like ATPase, C-terminal domain"/>
    <property type="match status" value="1"/>
</dbReference>
<feature type="transmembrane region" description="Helical" evidence="1">
    <location>
        <begin position="48"/>
        <end position="71"/>
    </location>
</feature>
<dbReference type="eggNOG" id="COG2972">
    <property type="taxonomic scope" value="Bacteria"/>
</dbReference>
<dbReference type="Proteomes" id="UP000012046">
    <property type="component" value="Unassembled WGS sequence"/>
</dbReference>
<dbReference type="GO" id="GO:0016020">
    <property type="term" value="C:membrane"/>
    <property type="evidence" value="ECO:0007669"/>
    <property type="project" value="InterPro"/>
</dbReference>
<protein>
    <submittedName>
        <fullName evidence="3">Alginate biosynthesis protein</fullName>
    </submittedName>
</protein>
<dbReference type="Pfam" id="PF06580">
    <property type="entry name" value="His_kinase"/>
    <property type="match status" value="1"/>
</dbReference>
<dbReference type="RefSeq" id="WP_008949976.1">
    <property type="nucleotide sequence ID" value="NZ_AHTH01000010.1"/>
</dbReference>
<keyword evidence="1" id="KW-0812">Transmembrane</keyword>
<dbReference type="EMBL" id="AHTH01000010">
    <property type="protein sequence ID" value="EHR41749.1"/>
    <property type="molecule type" value="Genomic_DNA"/>
</dbReference>
<feature type="transmembrane region" description="Helical" evidence="1">
    <location>
        <begin position="118"/>
        <end position="138"/>
    </location>
</feature>
<evidence type="ECO:0000259" key="2">
    <source>
        <dbReference type="Pfam" id="PF06580"/>
    </source>
</evidence>
<dbReference type="STRING" id="1129374.AJE_05151"/>
<gene>
    <name evidence="3" type="ORF">AJE_05151</name>
</gene>
<name>H3ZCF7_9ALTE</name>
<accession>H3ZCF7</accession>
<feature type="transmembrane region" description="Helical" evidence="1">
    <location>
        <begin position="83"/>
        <end position="106"/>
    </location>
</feature>
<dbReference type="PANTHER" id="PTHR34220:SF7">
    <property type="entry name" value="SENSOR HISTIDINE KINASE YPDA"/>
    <property type="match status" value="1"/>
</dbReference>
<comment type="caution">
    <text evidence="3">The sequence shown here is derived from an EMBL/GenBank/DDBJ whole genome shotgun (WGS) entry which is preliminary data.</text>
</comment>
<keyword evidence="1" id="KW-0472">Membrane</keyword>
<dbReference type="GO" id="GO:0000155">
    <property type="term" value="F:phosphorelay sensor kinase activity"/>
    <property type="evidence" value="ECO:0007669"/>
    <property type="project" value="InterPro"/>
</dbReference>
<dbReference type="AlphaFoldDB" id="H3ZCF7"/>
<keyword evidence="4" id="KW-1185">Reference proteome</keyword>
<feature type="transmembrane region" description="Helical" evidence="1">
    <location>
        <begin position="21"/>
        <end position="42"/>
    </location>
</feature>